<organism evidence="2 3">
    <name type="scientific">Ornithinibacillus halophilus</name>
    <dbReference type="NCBI Taxonomy" id="930117"/>
    <lineage>
        <taxon>Bacteria</taxon>
        <taxon>Bacillati</taxon>
        <taxon>Bacillota</taxon>
        <taxon>Bacilli</taxon>
        <taxon>Bacillales</taxon>
        <taxon>Bacillaceae</taxon>
        <taxon>Ornithinibacillus</taxon>
    </lineage>
</organism>
<feature type="transmembrane region" description="Helical" evidence="1">
    <location>
        <begin position="21"/>
        <end position="45"/>
    </location>
</feature>
<keyword evidence="1" id="KW-0812">Transmembrane</keyword>
<name>A0A1M5CLL1_9BACI</name>
<evidence type="ECO:0000313" key="2">
    <source>
        <dbReference type="EMBL" id="SHF55556.1"/>
    </source>
</evidence>
<dbReference type="Proteomes" id="UP000183988">
    <property type="component" value="Unassembled WGS sequence"/>
</dbReference>
<gene>
    <name evidence="2" type="ORF">SAMN05216225_1001299</name>
</gene>
<sequence length="47" mass="5334">MTTPEKLKKDENKHEEPNLKGTFVSVMLLGAFLVLSWVGVFILFIGR</sequence>
<dbReference type="OrthoDB" id="2418411at2"/>
<dbReference type="STRING" id="930117.SAMN05216225_1001299"/>
<keyword evidence="1" id="KW-1133">Transmembrane helix</keyword>
<evidence type="ECO:0000313" key="3">
    <source>
        <dbReference type="Proteomes" id="UP000183988"/>
    </source>
</evidence>
<dbReference type="EMBL" id="FQVW01000001">
    <property type="protein sequence ID" value="SHF55556.1"/>
    <property type="molecule type" value="Genomic_DNA"/>
</dbReference>
<accession>A0A1M5CLL1</accession>
<evidence type="ECO:0008006" key="4">
    <source>
        <dbReference type="Google" id="ProtNLM"/>
    </source>
</evidence>
<protein>
    <recommendedName>
        <fullName evidence="4">Cytochrome c oxidase subunit IIa family protein</fullName>
    </recommendedName>
</protein>
<keyword evidence="3" id="KW-1185">Reference proteome</keyword>
<dbReference type="RefSeq" id="WP_072887268.1">
    <property type="nucleotide sequence ID" value="NZ_FQVW01000001.1"/>
</dbReference>
<evidence type="ECO:0000256" key="1">
    <source>
        <dbReference type="SAM" id="Phobius"/>
    </source>
</evidence>
<proteinExistence type="predicted"/>
<keyword evidence="1" id="KW-0472">Membrane</keyword>
<dbReference type="AlphaFoldDB" id="A0A1M5CLL1"/>
<reference evidence="2 3" key="1">
    <citation type="submission" date="2016-11" db="EMBL/GenBank/DDBJ databases">
        <authorList>
            <person name="Jaros S."/>
            <person name="Januszkiewicz K."/>
            <person name="Wedrychowicz H."/>
        </authorList>
    </citation>
    <scope>NUCLEOTIDE SEQUENCE [LARGE SCALE GENOMIC DNA]</scope>
    <source>
        <strain evidence="2 3">IBRC-M 10683</strain>
    </source>
</reference>